<proteinExistence type="predicted"/>
<evidence type="ECO:0000256" key="1">
    <source>
        <dbReference type="SAM" id="MobiDB-lite"/>
    </source>
</evidence>
<dbReference type="AlphaFoldDB" id="A0A1W1CPW7"/>
<organism evidence="2">
    <name type="scientific">hydrothermal vent metagenome</name>
    <dbReference type="NCBI Taxonomy" id="652676"/>
    <lineage>
        <taxon>unclassified sequences</taxon>
        <taxon>metagenomes</taxon>
        <taxon>ecological metagenomes</taxon>
    </lineage>
</organism>
<feature type="compositionally biased region" description="Basic residues" evidence="1">
    <location>
        <begin position="51"/>
        <end position="64"/>
    </location>
</feature>
<feature type="region of interest" description="Disordered" evidence="1">
    <location>
        <begin position="1"/>
        <end position="21"/>
    </location>
</feature>
<accession>A0A1W1CPW7</accession>
<protein>
    <submittedName>
        <fullName evidence="2">Uncharacterized protein</fullName>
    </submittedName>
</protein>
<feature type="region of interest" description="Disordered" evidence="1">
    <location>
        <begin position="51"/>
        <end position="102"/>
    </location>
</feature>
<name>A0A1W1CPW7_9ZZZZ</name>
<dbReference type="EMBL" id="FPHL01000048">
    <property type="protein sequence ID" value="SFV67814.1"/>
    <property type="molecule type" value="Genomic_DNA"/>
</dbReference>
<gene>
    <name evidence="2" type="ORF">MNB_SV-10-1517</name>
</gene>
<feature type="compositionally biased region" description="Basic and acidic residues" evidence="1">
    <location>
        <begin position="8"/>
        <end position="21"/>
    </location>
</feature>
<evidence type="ECO:0000313" key="2">
    <source>
        <dbReference type="EMBL" id="SFV67814.1"/>
    </source>
</evidence>
<feature type="compositionally biased region" description="Basic residues" evidence="1">
    <location>
        <begin position="92"/>
        <end position="102"/>
    </location>
</feature>
<sequence>MKKMQTGNREKNRKMDFSAKKEMMLTRMKQMKKCIKNSESMEDLKACKMKMMQKKKEKMHKKQQSKTEMGKENTKKEGTTQKSIEKKSSKCGMRKRGSNPTE</sequence>
<feature type="compositionally biased region" description="Basic and acidic residues" evidence="1">
    <location>
        <begin position="68"/>
        <end position="88"/>
    </location>
</feature>
<reference evidence="2" key="1">
    <citation type="submission" date="2016-10" db="EMBL/GenBank/DDBJ databases">
        <authorList>
            <person name="de Groot N.N."/>
        </authorList>
    </citation>
    <scope>NUCLEOTIDE SEQUENCE</scope>
</reference>